<dbReference type="AlphaFoldDB" id="A0A8B9SVZ1"/>
<dbReference type="Pfam" id="PF13927">
    <property type="entry name" value="Ig_3"/>
    <property type="match status" value="1"/>
</dbReference>
<organism evidence="4 5">
    <name type="scientific">Anas platyrhynchos</name>
    <name type="common">Mallard</name>
    <name type="synonym">Anas boschas</name>
    <dbReference type="NCBI Taxonomy" id="8839"/>
    <lineage>
        <taxon>Eukaryota</taxon>
        <taxon>Metazoa</taxon>
        <taxon>Chordata</taxon>
        <taxon>Craniata</taxon>
        <taxon>Vertebrata</taxon>
        <taxon>Euteleostomi</taxon>
        <taxon>Archelosauria</taxon>
        <taxon>Archosauria</taxon>
        <taxon>Dinosauria</taxon>
        <taxon>Saurischia</taxon>
        <taxon>Theropoda</taxon>
        <taxon>Coelurosauria</taxon>
        <taxon>Aves</taxon>
        <taxon>Neognathae</taxon>
        <taxon>Galloanserae</taxon>
        <taxon>Anseriformes</taxon>
        <taxon>Anatidae</taxon>
        <taxon>Anatinae</taxon>
        <taxon>Anas</taxon>
    </lineage>
</organism>
<dbReference type="SUPFAM" id="SSF48726">
    <property type="entry name" value="Immunoglobulin"/>
    <property type="match status" value="1"/>
</dbReference>
<proteinExistence type="predicted"/>
<protein>
    <recommendedName>
        <fullName evidence="3">Ig-like domain-containing protein</fullName>
    </recommendedName>
</protein>
<reference evidence="4" key="1">
    <citation type="submission" date="2019-08" db="EMBL/GenBank/DDBJ databases">
        <title>Three high-quality genomes provides insights into domestication of ducks.</title>
        <authorList>
            <person name="Hou Z.C."/>
            <person name="Zhu F."/>
            <person name="Yin Z.T."/>
            <person name="Zhang F."/>
        </authorList>
    </citation>
    <scope>NUCLEOTIDE SEQUENCE [LARGE SCALE GENOMIC DNA]</scope>
</reference>
<keyword evidence="1" id="KW-0472">Membrane</keyword>
<accession>A0A8B9SVZ1</accession>
<feature type="chain" id="PRO_5034628408" description="Ig-like domain-containing protein" evidence="2">
    <location>
        <begin position="22"/>
        <end position="228"/>
    </location>
</feature>
<dbReference type="InterPro" id="IPR013783">
    <property type="entry name" value="Ig-like_fold"/>
</dbReference>
<dbReference type="Proteomes" id="UP000694400">
    <property type="component" value="Chromosome 18"/>
</dbReference>
<evidence type="ECO:0000313" key="4">
    <source>
        <dbReference type="Ensembl" id="ENSAPLP00020011839.1"/>
    </source>
</evidence>
<feature type="transmembrane region" description="Helical" evidence="1">
    <location>
        <begin position="181"/>
        <end position="202"/>
    </location>
</feature>
<reference evidence="4" key="2">
    <citation type="submission" date="2025-08" db="UniProtKB">
        <authorList>
            <consortium name="Ensembl"/>
        </authorList>
    </citation>
    <scope>IDENTIFICATION</scope>
</reference>
<dbReference type="InterPro" id="IPR007110">
    <property type="entry name" value="Ig-like_dom"/>
</dbReference>
<keyword evidence="1" id="KW-0812">Transmembrane</keyword>
<name>A0A8B9SVZ1_ANAPL</name>
<evidence type="ECO:0000259" key="3">
    <source>
        <dbReference type="PROSITE" id="PS50835"/>
    </source>
</evidence>
<dbReference type="Ensembl" id="ENSAPLT00020012743.1">
    <property type="protein sequence ID" value="ENSAPLP00020011839.1"/>
    <property type="gene ID" value="ENSAPLG00020008709.1"/>
</dbReference>
<dbReference type="Gene3D" id="2.60.40.10">
    <property type="entry name" value="Immunoglobulins"/>
    <property type="match status" value="1"/>
</dbReference>
<feature type="domain" description="Ig-like" evidence="3">
    <location>
        <begin position="44"/>
        <end position="133"/>
    </location>
</feature>
<feature type="signal peptide" evidence="2">
    <location>
        <begin position="1"/>
        <end position="21"/>
    </location>
</feature>
<dbReference type="InterPro" id="IPR036179">
    <property type="entry name" value="Ig-like_dom_sf"/>
</dbReference>
<sequence length="228" mass="25929">ICLLKVMFCSAVCACLVLLWSLPCNQRCSLFSCVFLFVCLFSEPLSKPGLHSPTSQVKKGQNATLSCLSEKGNLPITYTFFKGKQSISRPVKMQKKEAAVTFVLINSCSDLGTYKCRAQNNFHNTTKYSNSFNFILAEESCDSQPWIIFLGLILLAFVIGFALAIRFFIIPSCKTGELFEYLFHFPHMLIYVLSTFKCANMLQVIPNLRQNCWKGLGLFVLRKERKFY</sequence>
<keyword evidence="1" id="KW-1133">Transmembrane helix</keyword>
<reference evidence="4" key="3">
    <citation type="submission" date="2025-09" db="UniProtKB">
        <authorList>
            <consortium name="Ensembl"/>
        </authorList>
    </citation>
    <scope>IDENTIFICATION</scope>
</reference>
<evidence type="ECO:0000256" key="1">
    <source>
        <dbReference type="SAM" id="Phobius"/>
    </source>
</evidence>
<feature type="transmembrane region" description="Helical" evidence="1">
    <location>
        <begin position="146"/>
        <end position="169"/>
    </location>
</feature>
<keyword evidence="2" id="KW-0732">Signal</keyword>
<dbReference type="PROSITE" id="PS50835">
    <property type="entry name" value="IG_LIKE"/>
    <property type="match status" value="1"/>
</dbReference>
<evidence type="ECO:0000313" key="5">
    <source>
        <dbReference type="Proteomes" id="UP000694400"/>
    </source>
</evidence>
<evidence type="ECO:0000256" key="2">
    <source>
        <dbReference type="SAM" id="SignalP"/>
    </source>
</evidence>